<gene>
    <name evidence="2" type="ORF">ACFPIE_19035</name>
</gene>
<evidence type="ECO:0000256" key="1">
    <source>
        <dbReference type="SAM" id="SignalP"/>
    </source>
</evidence>
<sequence>MTNALTKKALLSLLAASAVAIATPTLAQDYGRQGGGPGYGHGGGYNGGYNGGWNGGGLNGDQARLAQRIERAAYNGRISRREAQNLRYQLEEYQRVEWRYRRDGLSNWERRDLQQRLDRIERNLRDDRRDRDGRW</sequence>
<proteinExistence type="predicted"/>
<dbReference type="EMBL" id="JBHSLF010000055">
    <property type="protein sequence ID" value="MFC5346016.1"/>
    <property type="molecule type" value="Genomic_DNA"/>
</dbReference>
<evidence type="ECO:0000313" key="2">
    <source>
        <dbReference type="EMBL" id="MFC5346016.1"/>
    </source>
</evidence>
<keyword evidence="3" id="KW-1185">Reference proteome</keyword>
<reference evidence="3" key="1">
    <citation type="journal article" date="2019" name="Int. J. Syst. Evol. Microbiol.">
        <title>The Global Catalogue of Microorganisms (GCM) 10K type strain sequencing project: providing services to taxonomists for standard genome sequencing and annotation.</title>
        <authorList>
            <consortium name="The Broad Institute Genomics Platform"/>
            <consortium name="The Broad Institute Genome Sequencing Center for Infectious Disease"/>
            <person name="Wu L."/>
            <person name="Ma J."/>
        </authorList>
    </citation>
    <scope>NUCLEOTIDE SEQUENCE [LARGE SCALE GENOMIC DNA]</scope>
    <source>
        <strain evidence="3">JCM 12125</strain>
    </source>
</reference>
<name>A0ABW0FWT8_9CAUL</name>
<feature type="chain" id="PRO_5047225406" evidence="1">
    <location>
        <begin position="28"/>
        <end position="135"/>
    </location>
</feature>
<protein>
    <submittedName>
        <fullName evidence="2">Uncharacterized protein</fullName>
    </submittedName>
</protein>
<evidence type="ECO:0000313" key="3">
    <source>
        <dbReference type="Proteomes" id="UP001596152"/>
    </source>
</evidence>
<accession>A0ABW0FWT8</accession>
<dbReference type="Proteomes" id="UP001596152">
    <property type="component" value="Unassembled WGS sequence"/>
</dbReference>
<comment type="caution">
    <text evidence="2">The sequence shown here is derived from an EMBL/GenBank/DDBJ whole genome shotgun (WGS) entry which is preliminary data.</text>
</comment>
<keyword evidence="1" id="KW-0732">Signal</keyword>
<organism evidence="2 3">
    <name type="scientific">Brevundimonas staleyi</name>
    <dbReference type="NCBI Taxonomy" id="74326"/>
    <lineage>
        <taxon>Bacteria</taxon>
        <taxon>Pseudomonadati</taxon>
        <taxon>Pseudomonadota</taxon>
        <taxon>Alphaproteobacteria</taxon>
        <taxon>Caulobacterales</taxon>
        <taxon>Caulobacteraceae</taxon>
        <taxon>Brevundimonas</taxon>
    </lineage>
</organism>
<feature type="signal peptide" evidence="1">
    <location>
        <begin position="1"/>
        <end position="27"/>
    </location>
</feature>
<dbReference type="RefSeq" id="WP_374038412.1">
    <property type="nucleotide sequence ID" value="NZ_CP169082.1"/>
</dbReference>